<evidence type="ECO:0000313" key="2">
    <source>
        <dbReference type="Proteomes" id="UP001195963"/>
    </source>
</evidence>
<organism evidence="1 2">
    <name type="scientific">Shewanella nanhaiensis</name>
    <dbReference type="NCBI Taxonomy" id="2864872"/>
    <lineage>
        <taxon>Bacteria</taxon>
        <taxon>Pseudomonadati</taxon>
        <taxon>Pseudomonadota</taxon>
        <taxon>Gammaproteobacteria</taxon>
        <taxon>Alteromonadales</taxon>
        <taxon>Shewanellaceae</taxon>
        <taxon>Shewanella</taxon>
    </lineage>
</organism>
<accession>A0ABS7E3E0</accession>
<dbReference type="CDD" id="cd06355">
    <property type="entry name" value="PBP1_FmdD-like"/>
    <property type="match status" value="1"/>
</dbReference>
<dbReference type="PANTHER" id="PTHR47628:SF1">
    <property type="entry name" value="ALIPHATIC AMIDASE EXPRESSION-REGULATING PROTEIN"/>
    <property type="match status" value="1"/>
</dbReference>
<dbReference type="PANTHER" id="PTHR47628">
    <property type="match status" value="1"/>
</dbReference>
<comment type="caution">
    <text evidence="1">The sequence shown here is derived from an EMBL/GenBank/DDBJ whole genome shotgun (WGS) entry which is preliminary data.</text>
</comment>
<dbReference type="Pfam" id="PF13433">
    <property type="entry name" value="Peripla_BP_5"/>
    <property type="match status" value="1"/>
</dbReference>
<dbReference type="EMBL" id="JAHZST010000006">
    <property type="protein sequence ID" value="MBW8184184.1"/>
    <property type="molecule type" value="Genomic_DNA"/>
</dbReference>
<dbReference type="Proteomes" id="UP001195963">
    <property type="component" value="Unassembled WGS sequence"/>
</dbReference>
<gene>
    <name evidence="1" type="primary">urtA</name>
    <name evidence="1" type="ORF">K0625_10895</name>
</gene>
<dbReference type="SUPFAM" id="SSF53822">
    <property type="entry name" value="Periplasmic binding protein-like I"/>
    <property type="match status" value="1"/>
</dbReference>
<dbReference type="Gene3D" id="3.40.50.2300">
    <property type="match status" value="2"/>
</dbReference>
<sequence length="404" mass="45242">MLIKIRLSFYICLFIIGLLVALQACDTKQNTKVKIGILHSMTGTMSFSERDLVDVISLAIKEINRGGGLLGKKIEPVLADGASDWNIFAAKAEKLITTDKVAVIFGCWTSSCRKSVKPVIEEHHHLMFYPLQYEGLELSPNIIYTGATPNQQIIPSVHWALENIGERVYLIGSDYIFPRAANMIIKDQLKSRGITPLGETYIPLGSNDLTEALREIAELKPDVVVNTINGDSNIAFFRGISTLSKVKVLSYSIGEPEVRAIGAELMVGHFAAWNYFQSIDSDENKRFIDAFKREFGAERVVNDPMEATYIGVKLWAQAVKSAGSFEPLRIRSTLAHQSLNAPHGVVSVEAISQHLWKTVRIGQVRDDGQFDIVWSSDSPIRPSPFPTYHKKQEWLKRLRELELK</sequence>
<dbReference type="InterPro" id="IPR017777">
    <property type="entry name" value="ABC_urea-bd_UrtA"/>
</dbReference>
<name>A0ABS7E3E0_9GAMM</name>
<dbReference type="InterPro" id="IPR028082">
    <property type="entry name" value="Peripla_BP_I"/>
</dbReference>
<evidence type="ECO:0000313" key="1">
    <source>
        <dbReference type="EMBL" id="MBW8184184.1"/>
    </source>
</evidence>
<dbReference type="NCBIfam" id="TIGR03407">
    <property type="entry name" value="urea_ABC_UrtA"/>
    <property type="match status" value="1"/>
</dbReference>
<keyword evidence="2" id="KW-1185">Reference proteome</keyword>
<reference evidence="1 2" key="1">
    <citation type="submission" date="2021-07" db="EMBL/GenBank/DDBJ databases">
        <title>Shewanella sp. nov, isolated from SCS.</title>
        <authorList>
            <person name="Cao W.R."/>
        </authorList>
    </citation>
    <scope>NUCLEOTIDE SEQUENCE [LARGE SCALE GENOMIC DNA]</scope>
    <source>
        <strain evidence="1 2">NR704-98</strain>
    </source>
</reference>
<protein>
    <submittedName>
        <fullName evidence="1">Urea ABC transporter substrate-binding protein</fullName>
    </submittedName>
</protein>
<dbReference type="RefSeq" id="WP_220109708.1">
    <property type="nucleotide sequence ID" value="NZ_JAHZST010000006.1"/>
</dbReference>
<proteinExistence type="predicted"/>
<dbReference type="PROSITE" id="PS51257">
    <property type="entry name" value="PROKAR_LIPOPROTEIN"/>
    <property type="match status" value="1"/>
</dbReference>